<reference evidence="4 5" key="1">
    <citation type="submission" date="2019-07" db="EMBL/GenBank/DDBJ databases">
        <title>Whole genome shotgun sequence of Clostridium butyricum NBRC 3858.</title>
        <authorList>
            <person name="Hosoyama A."/>
            <person name="Uohara A."/>
            <person name="Ohji S."/>
            <person name="Ichikawa N."/>
        </authorList>
    </citation>
    <scope>NUCLEOTIDE SEQUENCE [LARGE SCALE GENOMIC DNA]</scope>
    <source>
        <strain evidence="4 5">NBRC 3858</strain>
    </source>
</reference>
<name>A0A512TTF9_CLOBU</name>
<sequence length="53" mass="6019">MDKLTLDKLETILWDAADILRGELNAAQYMDYIFGLLFLKRFANKSAQPVISG</sequence>
<dbReference type="InterPro" id="IPR029063">
    <property type="entry name" value="SAM-dependent_MTases_sf"/>
</dbReference>
<evidence type="ECO:0000313" key="4">
    <source>
        <dbReference type="EMBL" id="GEQ23515.1"/>
    </source>
</evidence>
<evidence type="ECO:0000313" key="5">
    <source>
        <dbReference type="Proteomes" id="UP000321089"/>
    </source>
</evidence>
<keyword evidence="2" id="KW-0680">Restriction system</keyword>
<protein>
    <recommendedName>
        <fullName evidence="3">N6 adenine-specific DNA methyltransferase N-terminal domain-containing protein</fullName>
    </recommendedName>
</protein>
<organism evidence="4 5">
    <name type="scientific">Clostridium butyricum</name>
    <dbReference type="NCBI Taxonomy" id="1492"/>
    <lineage>
        <taxon>Bacteria</taxon>
        <taxon>Bacillati</taxon>
        <taxon>Bacillota</taxon>
        <taxon>Clostridia</taxon>
        <taxon>Eubacteriales</taxon>
        <taxon>Clostridiaceae</taxon>
        <taxon>Clostridium</taxon>
    </lineage>
</organism>
<dbReference type="SUPFAM" id="SSF53335">
    <property type="entry name" value="S-adenosyl-L-methionine-dependent methyltransferases"/>
    <property type="match status" value="1"/>
</dbReference>
<dbReference type="Pfam" id="PF12161">
    <property type="entry name" value="HsdM_N"/>
    <property type="match status" value="1"/>
</dbReference>
<dbReference type="EMBL" id="BKBC01000136">
    <property type="protein sequence ID" value="GEQ23515.1"/>
    <property type="molecule type" value="Genomic_DNA"/>
</dbReference>
<gene>
    <name evidence="4" type="ORF">CBU02nite_40210</name>
</gene>
<proteinExistence type="inferred from homology"/>
<dbReference type="RefSeq" id="WP_241393629.1">
    <property type="nucleotide sequence ID" value="NZ_BKBC01000136.1"/>
</dbReference>
<dbReference type="GO" id="GO:0009307">
    <property type="term" value="P:DNA restriction-modification system"/>
    <property type="evidence" value="ECO:0007669"/>
    <property type="project" value="UniProtKB-KW"/>
</dbReference>
<evidence type="ECO:0000256" key="2">
    <source>
        <dbReference type="ARBA" id="ARBA00022747"/>
    </source>
</evidence>
<evidence type="ECO:0000259" key="3">
    <source>
        <dbReference type="Pfam" id="PF12161"/>
    </source>
</evidence>
<comment type="caution">
    <text evidence="4">The sequence shown here is derived from an EMBL/GenBank/DDBJ whole genome shotgun (WGS) entry which is preliminary data.</text>
</comment>
<dbReference type="Gene3D" id="1.20.1260.30">
    <property type="match status" value="1"/>
</dbReference>
<accession>A0A512TTF9</accession>
<comment type="similarity">
    <text evidence="1">Belongs to the N(4)/N(6)-methyltransferase family.</text>
</comment>
<evidence type="ECO:0000256" key="1">
    <source>
        <dbReference type="ARBA" id="ARBA00006594"/>
    </source>
</evidence>
<dbReference type="InterPro" id="IPR038333">
    <property type="entry name" value="T1MK-like_N_sf"/>
</dbReference>
<dbReference type="AlphaFoldDB" id="A0A512TTF9"/>
<dbReference type="Proteomes" id="UP000321089">
    <property type="component" value="Unassembled WGS sequence"/>
</dbReference>
<dbReference type="InterPro" id="IPR022749">
    <property type="entry name" value="D12N6_MeTrfase_N"/>
</dbReference>
<feature type="domain" description="N6 adenine-specific DNA methyltransferase N-terminal" evidence="3">
    <location>
        <begin position="9"/>
        <end position="45"/>
    </location>
</feature>